<evidence type="ECO:0000256" key="1">
    <source>
        <dbReference type="ARBA" id="ARBA00004861"/>
    </source>
</evidence>
<dbReference type="AlphaFoldDB" id="A0A4R7JA95"/>
<evidence type="ECO:0000259" key="8">
    <source>
        <dbReference type="SMART" id="SM00934"/>
    </source>
</evidence>
<dbReference type="InterPro" id="IPR001754">
    <property type="entry name" value="OMPdeCOase_dom"/>
</dbReference>
<evidence type="ECO:0000256" key="3">
    <source>
        <dbReference type="ARBA" id="ARBA00022793"/>
    </source>
</evidence>
<dbReference type="EMBL" id="SOAW01000001">
    <property type="protein sequence ID" value="TDT33463.1"/>
    <property type="molecule type" value="Genomic_DNA"/>
</dbReference>
<keyword evidence="3" id="KW-0210">Decarboxylase</keyword>
<dbReference type="NCBIfam" id="TIGR02127">
    <property type="entry name" value="pyrF_sub2"/>
    <property type="match status" value="1"/>
</dbReference>
<dbReference type="InterPro" id="IPR011060">
    <property type="entry name" value="RibuloseP-bd_barrel"/>
</dbReference>
<evidence type="ECO:0000256" key="2">
    <source>
        <dbReference type="ARBA" id="ARBA00008847"/>
    </source>
</evidence>
<sequence>MSTTWSERLQAAIEARGRLCVGIDPHPSLIASWGFEPTVSGLENYVRHQIEVLGLTVAVFKPQSGLFEAYGAAGVAVLERAVADCKAAGALVILDAKRGDFQPTMQGYARGYLMEESPFQIDALTVSPYLGVGSLHPMFIAAAESGRGLYVLSRTSNPEGSALQLARTGEGATVAQQVVDDVEVRNEVLGPEFGLVIGATHEDLGVNLDEFTGSLLVPGIGAQGATVADVKRRFGDRASAVLPNVSRQVGRVGPDPHALKGAVEDLLDQVRELG</sequence>
<evidence type="ECO:0000256" key="7">
    <source>
        <dbReference type="NCBIfam" id="TIGR02127"/>
    </source>
</evidence>
<dbReference type="SMART" id="SM00934">
    <property type="entry name" value="OMPdecase"/>
    <property type="match status" value="1"/>
</dbReference>
<dbReference type="OrthoDB" id="9808470at2"/>
<feature type="domain" description="Orotidine 5'-phosphate decarboxylase" evidence="8">
    <location>
        <begin position="18"/>
        <end position="262"/>
    </location>
</feature>
<dbReference type="InterPro" id="IPR011995">
    <property type="entry name" value="OMPdecase_type-2"/>
</dbReference>
<dbReference type="GO" id="GO:0044205">
    <property type="term" value="P:'de novo' UMP biosynthetic process"/>
    <property type="evidence" value="ECO:0007669"/>
    <property type="project" value="UniProtKB-UniPathway"/>
</dbReference>
<comment type="similarity">
    <text evidence="2">Belongs to the OMP decarboxylase family. Type 2 subfamily.</text>
</comment>
<protein>
    <recommendedName>
        <fullName evidence="7">Orotidine-5'-phosphate decarboxylase</fullName>
        <ecNumber evidence="7">4.1.1.23</ecNumber>
    </recommendedName>
</protein>
<gene>
    <name evidence="9" type="ORF">CLV29_1081</name>
</gene>
<evidence type="ECO:0000256" key="5">
    <source>
        <dbReference type="ARBA" id="ARBA00023239"/>
    </source>
</evidence>
<comment type="pathway">
    <text evidence="1">Pyrimidine metabolism; UMP biosynthesis via de novo pathway; UMP from orotate: step 2/2.</text>
</comment>
<dbReference type="EC" id="4.1.1.23" evidence="7"/>
<evidence type="ECO:0000256" key="6">
    <source>
        <dbReference type="ARBA" id="ARBA00049157"/>
    </source>
</evidence>
<dbReference type="SUPFAM" id="SSF51366">
    <property type="entry name" value="Ribulose-phoshate binding barrel"/>
    <property type="match status" value="1"/>
</dbReference>
<dbReference type="Proteomes" id="UP000295371">
    <property type="component" value="Unassembled WGS sequence"/>
</dbReference>
<dbReference type="UniPathway" id="UPA00070">
    <property type="reaction ID" value="UER00120"/>
</dbReference>
<dbReference type="CDD" id="cd04725">
    <property type="entry name" value="OMP_decarboxylase_like"/>
    <property type="match status" value="1"/>
</dbReference>
<dbReference type="PANTHER" id="PTHR43375">
    <property type="entry name" value="OROTIDINE 5'-PHOSPHATE DECARBOXYLASE"/>
    <property type="match status" value="1"/>
</dbReference>
<organism evidence="9 10">
    <name type="scientific">Naumannella halotolerans</name>
    <dbReference type="NCBI Taxonomy" id="993414"/>
    <lineage>
        <taxon>Bacteria</taxon>
        <taxon>Bacillati</taxon>
        <taxon>Actinomycetota</taxon>
        <taxon>Actinomycetes</taxon>
        <taxon>Propionibacteriales</taxon>
        <taxon>Propionibacteriaceae</taxon>
        <taxon>Naumannella</taxon>
    </lineage>
</organism>
<keyword evidence="4" id="KW-0665">Pyrimidine biosynthesis</keyword>
<reference evidence="9 10" key="1">
    <citation type="submission" date="2019-03" db="EMBL/GenBank/DDBJ databases">
        <title>Genomic Encyclopedia of Archaeal and Bacterial Type Strains, Phase II (KMG-II): from individual species to whole genera.</title>
        <authorList>
            <person name="Goeker M."/>
        </authorList>
    </citation>
    <scope>NUCLEOTIDE SEQUENCE [LARGE SCALE GENOMIC DNA]</scope>
    <source>
        <strain evidence="9 10">DSM 24323</strain>
    </source>
</reference>
<name>A0A4R7JA95_9ACTN</name>
<evidence type="ECO:0000256" key="4">
    <source>
        <dbReference type="ARBA" id="ARBA00022975"/>
    </source>
</evidence>
<dbReference type="RefSeq" id="WP_133753973.1">
    <property type="nucleotide sequence ID" value="NZ_CP171129.1"/>
</dbReference>
<dbReference type="GO" id="GO:0004590">
    <property type="term" value="F:orotidine-5'-phosphate decarboxylase activity"/>
    <property type="evidence" value="ECO:0007669"/>
    <property type="project" value="UniProtKB-UniRule"/>
</dbReference>
<comment type="caution">
    <text evidence="9">The sequence shown here is derived from an EMBL/GenBank/DDBJ whole genome shotgun (WGS) entry which is preliminary data.</text>
</comment>
<dbReference type="Pfam" id="PF00215">
    <property type="entry name" value="OMPdecase"/>
    <property type="match status" value="1"/>
</dbReference>
<dbReference type="Gene3D" id="3.20.20.70">
    <property type="entry name" value="Aldolase class I"/>
    <property type="match status" value="1"/>
</dbReference>
<accession>A0A4R7JA95</accession>
<dbReference type="InterPro" id="IPR013785">
    <property type="entry name" value="Aldolase_TIM"/>
</dbReference>
<dbReference type="GO" id="GO:0006207">
    <property type="term" value="P:'de novo' pyrimidine nucleobase biosynthetic process"/>
    <property type="evidence" value="ECO:0007669"/>
    <property type="project" value="InterPro"/>
</dbReference>
<keyword evidence="10" id="KW-1185">Reference proteome</keyword>
<evidence type="ECO:0000313" key="10">
    <source>
        <dbReference type="Proteomes" id="UP000295371"/>
    </source>
</evidence>
<dbReference type="PANTHER" id="PTHR43375:SF1">
    <property type="entry name" value="OROTIDINE 5'-PHOSPHATE DECARBOXYLASE"/>
    <property type="match status" value="1"/>
</dbReference>
<comment type="catalytic activity">
    <reaction evidence="6">
        <text>orotidine 5'-phosphate + H(+) = UMP + CO2</text>
        <dbReference type="Rhea" id="RHEA:11596"/>
        <dbReference type="ChEBI" id="CHEBI:15378"/>
        <dbReference type="ChEBI" id="CHEBI:16526"/>
        <dbReference type="ChEBI" id="CHEBI:57538"/>
        <dbReference type="ChEBI" id="CHEBI:57865"/>
        <dbReference type="EC" id="4.1.1.23"/>
    </reaction>
</comment>
<evidence type="ECO:0000313" key="9">
    <source>
        <dbReference type="EMBL" id="TDT33463.1"/>
    </source>
</evidence>
<keyword evidence="5" id="KW-0456">Lyase</keyword>
<proteinExistence type="inferred from homology"/>